<evidence type="ECO:0000259" key="3">
    <source>
        <dbReference type="SMART" id="SM00727"/>
    </source>
</evidence>
<proteinExistence type="predicted"/>
<feature type="domain" description="STI1" evidence="3">
    <location>
        <begin position="137"/>
        <end position="176"/>
    </location>
</feature>
<feature type="compositionally biased region" description="Basic and acidic residues" evidence="2">
    <location>
        <begin position="54"/>
        <end position="67"/>
    </location>
</feature>
<evidence type="ECO:0000256" key="1">
    <source>
        <dbReference type="ARBA" id="ARBA00022737"/>
    </source>
</evidence>
<feature type="compositionally biased region" description="Low complexity" evidence="2">
    <location>
        <begin position="199"/>
        <end position="209"/>
    </location>
</feature>
<feature type="region of interest" description="Disordered" evidence="2">
    <location>
        <begin position="186"/>
        <end position="257"/>
    </location>
</feature>
<dbReference type="EMBL" id="CP031053">
    <property type="protein sequence ID" value="QDZ26102.1"/>
    <property type="molecule type" value="Genomic_DNA"/>
</dbReference>
<keyword evidence="5" id="KW-1185">Reference proteome</keyword>
<reference evidence="4 5" key="1">
    <citation type="submission" date="2018-07" db="EMBL/GenBank/DDBJ databases">
        <title>The complete nuclear genome of the prasinophyte Chloropicon primus (CCMP1205).</title>
        <authorList>
            <person name="Pombert J.-F."/>
            <person name="Otis C."/>
            <person name="Turmel M."/>
            <person name="Lemieux C."/>
        </authorList>
    </citation>
    <scope>NUCLEOTIDE SEQUENCE [LARGE SCALE GENOMIC DNA]</scope>
    <source>
        <strain evidence="4 5">CCMP1205</strain>
    </source>
</reference>
<dbReference type="InterPro" id="IPR041243">
    <property type="entry name" value="STI1/HOP_DP"/>
</dbReference>
<keyword evidence="1" id="KW-0677">Repeat</keyword>
<accession>A0A5B8N1T9</accession>
<protein>
    <recommendedName>
        <fullName evidence="3">STI1 domain-containing protein</fullName>
    </recommendedName>
</protein>
<evidence type="ECO:0000256" key="2">
    <source>
        <dbReference type="SAM" id="MobiDB-lite"/>
    </source>
</evidence>
<gene>
    <name evidence="4" type="ORF">A3770_20p86200</name>
</gene>
<evidence type="ECO:0000313" key="5">
    <source>
        <dbReference type="Proteomes" id="UP000316726"/>
    </source>
</evidence>
<dbReference type="InterPro" id="IPR006636">
    <property type="entry name" value="STI1_HS-bd"/>
</dbReference>
<evidence type="ECO:0000313" key="4">
    <source>
        <dbReference type="EMBL" id="QDZ26102.1"/>
    </source>
</evidence>
<name>A0A5B8N1T9_9CHLO</name>
<feature type="compositionally biased region" description="Basic and acidic residues" evidence="2">
    <location>
        <begin position="246"/>
        <end position="257"/>
    </location>
</feature>
<dbReference type="Pfam" id="PF17830">
    <property type="entry name" value="STI1-HOP_DP"/>
    <property type="match status" value="1"/>
</dbReference>
<feature type="compositionally biased region" description="Basic and acidic residues" evidence="2">
    <location>
        <begin position="17"/>
        <end position="27"/>
    </location>
</feature>
<dbReference type="SMART" id="SM00727">
    <property type="entry name" value="STI1"/>
    <property type="match status" value="1"/>
</dbReference>
<dbReference type="Gene3D" id="1.10.260.100">
    <property type="match status" value="1"/>
</dbReference>
<dbReference type="AlphaFoldDB" id="A0A5B8N1T9"/>
<dbReference type="STRING" id="1764295.A0A5B8N1T9"/>
<feature type="compositionally biased region" description="Acidic residues" evidence="2">
    <location>
        <begin position="1"/>
        <end position="11"/>
    </location>
</feature>
<organism evidence="4 5">
    <name type="scientific">Chloropicon primus</name>
    <dbReference type="NCBI Taxonomy" id="1764295"/>
    <lineage>
        <taxon>Eukaryota</taxon>
        <taxon>Viridiplantae</taxon>
        <taxon>Chlorophyta</taxon>
        <taxon>Chloropicophyceae</taxon>
        <taxon>Chloropicales</taxon>
        <taxon>Chloropicaceae</taxon>
        <taxon>Chloropicon</taxon>
    </lineage>
</organism>
<dbReference type="OrthoDB" id="533763at2759"/>
<feature type="region of interest" description="Disordered" evidence="2">
    <location>
        <begin position="1"/>
        <end position="102"/>
    </location>
</feature>
<sequence length="257" mass="28223">MSSSSDEEDEAPPPLDDVSKELSKLGVKDGAYAAKPAARAASKAAPVKQGMRRGFFDAPRKKPQQQEKKKKKKKDGMVEIKAWKGGGDLGGQGSQTKVPEWMKIDPNSDQAKLMQMKEKVADAMKPTADMMQNVMQNPDLMKGFDNPEVMQAVNDIAKNPENIKKYQNNPQVMAFYQSMAGTMAKRFEQLAEDEERNKASNNPKSNASARQAPVDANPQGSSLEEKLLVVENPSRGNDDGASPRPASEDFKPLIEEL</sequence>
<feature type="compositionally biased region" description="Gly residues" evidence="2">
    <location>
        <begin position="84"/>
        <end position="93"/>
    </location>
</feature>
<feature type="compositionally biased region" description="Low complexity" evidence="2">
    <location>
        <begin position="31"/>
        <end position="46"/>
    </location>
</feature>
<dbReference type="Proteomes" id="UP000316726">
    <property type="component" value="Chromosome 20"/>
</dbReference>